<reference evidence="6 7" key="1">
    <citation type="submission" date="2018-06" db="EMBL/GenBank/DDBJ databases">
        <authorList>
            <consortium name="Pathogen Informatics"/>
            <person name="Doyle S."/>
        </authorList>
    </citation>
    <scope>NUCLEOTIDE SEQUENCE [LARGE SCALE GENOMIC DNA]</scope>
    <source>
        <strain evidence="6 7">NCTC11224</strain>
    </source>
</reference>
<keyword evidence="7" id="KW-1185">Reference proteome</keyword>
<gene>
    <name evidence="6" type="primary">yhdJ_1</name>
    <name evidence="6" type="ORF">NCTC11224_03093</name>
</gene>
<keyword evidence="2 6" id="KW-0808">Transferase</keyword>
<keyword evidence="3" id="KW-0680">Restriction system</keyword>
<evidence type="ECO:0000313" key="7">
    <source>
        <dbReference type="Proteomes" id="UP000251853"/>
    </source>
</evidence>
<dbReference type="SUPFAM" id="SSF53335">
    <property type="entry name" value="S-adenosyl-L-methionine-dependent methyltransferases"/>
    <property type="match status" value="1"/>
</dbReference>
<dbReference type="Gene3D" id="3.40.50.150">
    <property type="entry name" value="Vaccinia Virus protein VP39"/>
    <property type="match status" value="1"/>
</dbReference>
<sequence>METAVQDKIIQMTLFEYFADVDQFSLKDAKECVYQYAEKEVKEPSIRARIYEGINKGLFKRVAKGVYTVTKKNAENEDITCMLIQGNGRDLSFLEDNSIDAIITDHPYLLKKSLKGGNRDFASYDLFQYTQQDLDEKFRVLKKGHFLVEFLPEENGDNYEYLYQVKAMAKESGFEYYAKVAWRKGTFVANTGRKAKNTEDILFFSKGRARDMRPDAKKDKAEPEMKHYMSGAKGMLPTAFDIQPISKADRVHQSEKPVELLKQILEFVSDKKELVLDQYAGSFALAEAALESERDSISIEISQDYFEEGKKRIENVKKGKVR</sequence>
<evidence type="ECO:0000259" key="5">
    <source>
        <dbReference type="Pfam" id="PF01555"/>
    </source>
</evidence>
<dbReference type="GO" id="GO:0032259">
    <property type="term" value="P:methylation"/>
    <property type="evidence" value="ECO:0007669"/>
    <property type="project" value="UniProtKB-KW"/>
</dbReference>
<evidence type="ECO:0000256" key="2">
    <source>
        <dbReference type="ARBA" id="ARBA00022679"/>
    </source>
</evidence>
<keyword evidence="1 6" id="KW-0489">Methyltransferase</keyword>
<dbReference type="GO" id="GO:0009307">
    <property type="term" value="P:DNA restriction-modification system"/>
    <property type="evidence" value="ECO:0007669"/>
    <property type="project" value="UniProtKB-KW"/>
</dbReference>
<dbReference type="AlphaFoldDB" id="A0A2X2UMC7"/>
<dbReference type="InterPro" id="IPR001091">
    <property type="entry name" value="RM_Methyltransferase"/>
</dbReference>
<accession>A0A2X2UMC7</accession>
<proteinExistence type="inferred from homology"/>
<dbReference type="Proteomes" id="UP000251853">
    <property type="component" value="Unassembled WGS sequence"/>
</dbReference>
<dbReference type="GO" id="GO:0003677">
    <property type="term" value="F:DNA binding"/>
    <property type="evidence" value="ECO:0007669"/>
    <property type="project" value="InterPro"/>
</dbReference>
<organism evidence="6 7">
    <name type="scientific">Enterocloster clostridioformis</name>
    <dbReference type="NCBI Taxonomy" id="1531"/>
    <lineage>
        <taxon>Bacteria</taxon>
        <taxon>Bacillati</taxon>
        <taxon>Bacillota</taxon>
        <taxon>Clostridia</taxon>
        <taxon>Lachnospirales</taxon>
        <taxon>Lachnospiraceae</taxon>
        <taxon>Enterocloster</taxon>
    </lineage>
</organism>
<dbReference type="RefSeq" id="WP_112482296.1">
    <property type="nucleotide sequence ID" value="NZ_JAIWZC010000001.1"/>
</dbReference>
<dbReference type="EMBL" id="UAVW01000012">
    <property type="protein sequence ID" value="SQB14063.1"/>
    <property type="molecule type" value="Genomic_DNA"/>
</dbReference>
<feature type="domain" description="DNA methylase N-4/N-6" evidence="5">
    <location>
        <begin position="99"/>
        <end position="310"/>
    </location>
</feature>
<name>A0A2X2UMC7_9FIRM</name>
<dbReference type="PRINTS" id="PR00508">
    <property type="entry name" value="S21N4MTFRASE"/>
</dbReference>
<comment type="similarity">
    <text evidence="4">Belongs to the N(4)/N(6)-methyltransferase family.</text>
</comment>
<protein>
    <recommendedName>
        <fullName evidence="4">Methyltransferase</fullName>
        <ecNumber evidence="4">2.1.1.-</ecNumber>
    </recommendedName>
</protein>
<dbReference type="InterPro" id="IPR002941">
    <property type="entry name" value="DNA_methylase_N4/N6"/>
</dbReference>
<evidence type="ECO:0000256" key="4">
    <source>
        <dbReference type="RuleBase" id="RU362026"/>
    </source>
</evidence>
<evidence type="ECO:0000256" key="3">
    <source>
        <dbReference type="ARBA" id="ARBA00022747"/>
    </source>
</evidence>
<dbReference type="InterPro" id="IPR029063">
    <property type="entry name" value="SAM-dependent_MTases_sf"/>
</dbReference>
<dbReference type="Pfam" id="PF01555">
    <property type="entry name" value="N6_N4_Mtase"/>
    <property type="match status" value="1"/>
</dbReference>
<dbReference type="EC" id="2.1.1.-" evidence="4"/>
<evidence type="ECO:0000313" key="6">
    <source>
        <dbReference type="EMBL" id="SQB14063.1"/>
    </source>
</evidence>
<evidence type="ECO:0000256" key="1">
    <source>
        <dbReference type="ARBA" id="ARBA00022603"/>
    </source>
</evidence>
<dbReference type="GO" id="GO:0008170">
    <property type="term" value="F:N-methyltransferase activity"/>
    <property type="evidence" value="ECO:0007669"/>
    <property type="project" value="InterPro"/>
</dbReference>